<feature type="compositionally biased region" description="Pro residues" evidence="1">
    <location>
        <begin position="174"/>
        <end position="184"/>
    </location>
</feature>
<dbReference type="PANTHER" id="PTHR34054">
    <property type="entry name" value="EXPRESSED PROTEIN"/>
    <property type="match status" value="1"/>
</dbReference>
<protein>
    <submittedName>
        <fullName evidence="3">Uncharacterized protein</fullName>
    </submittedName>
</protein>
<dbReference type="PANTHER" id="PTHR34054:SF4">
    <property type="entry name" value="PROTEIN, PUTATIVE-RELATED"/>
    <property type="match status" value="1"/>
</dbReference>
<dbReference type="EMBL" id="KK914453">
    <property type="protein sequence ID" value="KDP36129.1"/>
    <property type="molecule type" value="Genomic_DNA"/>
</dbReference>
<accession>A0A067KWB1</accession>
<sequence length="236" mass="26277">MNTLNKICTSLAVVFAVSLAILVAQILYVLWRRRTFGNRSLSSGEFSSESLYPTPSKELLYFFCWKNQASRIEPDAETTTAAPDAPPITSSAHVDVDVDELLKRHALYGPSRVLFTIKEEEREEMETELSSSAEKEENKVNRKKKTRSVSLEEIVAVAMMISADDATPFSTPCASPPYYTPSPSPSRDRNLPQASVEDPDGVVLQGEYDVQREPEKTLDISDGKAMPFVNIEIQPL</sequence>
<proteinExistence type="predicted"/>
<organism evidence="3 4">
    <name type="scientific">Jatropha curcas</name>
    <name type="common">Barbados nut</name>
    <dbReference type="NCBI Taxonomy" id="180498"/>
    <lineage>
        <taxon>Eukaryota</taxon>
        <taxon>Viridiplantae</taxon>
        <taxon>Streptophyta</taxon>
        <taxon>Embryophyta</taxon>
        <taxon>Tracheophyta</taxon>
        <taxon>Spermatophyta</taxon>
        <taxon>Magnoliopsida</taxon>
        <taxon>eudicotyledons</taxon>
        <taxon>Gunneridae</taxon>
        <taxon>Pentapetalae</taxon>
        <taxon>rosids</taxon>
        <taxon>fabids</taxon>
        <taxon>Malpighiales</taxon>
        <taxon>Euphorbiaceae</taxon>
        <taxon>Crotonoideae</taxon>
        <taxon>Jatropheae</taxon>
        <taxon>Jatropha</taxon>
    </lineage>
</organism>
<feature type="transmembrane region" description="Helical" evidence="2">
    <location>
        <begin position="12"/>
        <end position="31"/>
    </location>
</feature>
<dbReference type="InterPro" id="IPR045884">
    <property type="entry name" value="At5g59350-like"/>
</dbReference>
<evidence type="ECO:0000313" key="3">
    <source>
        <dbReference type="EMBL" id="KDP36129.1"/>
    </source>
</evidence>
<keyword evidence="2" id="KW-0812">Transmembrane</keyword>
<dbReference type="OrthoDB" id="784633at2759"/>
<evidence type="ECO:0000313" key="4">
    <source>
        <dbReference type="Proteomes" id="UP000027138"/>
    </source>
</evidence>
<keyword evidence="4" id="KW-1185">Reference proteome</keyword>
<reference evidence="3 4" key="1">
    <citation type="journal article" date="2014" name="PLoS ONE">
        <title>Global Analysis of Gene Expression Profiles in Physic Nut (Jatropha curcas L.) Seedlings Exposed to Salt Stress.</title>
        <authorList>
            <person name="Zhang L."/>
            <person name="Zhang C."/>
            <person name="Wu P."/>
            <person name="Chen Y."/>
            <person name="Li M."/>
            <person name="Jiang H."/>
            <person name="Wu G."/>
        </authorList>
    </citation>
    <scope>NUCLEOTIDE SEQUENCE [LARGE SCALE GENOMIC DNA]</scope>
    <source>
        <strain evidence="4">cv. GZQX0401</strain>
        <tissue evidence="3">Young leaves</tissue>
    </source>
</reference>
<dbReference type="Proteomes" id="UP000027138">
    <property type="component" value="Unassembled WGS sequence"/>
</dbReference>
<evidence type="ECO:0000256" key="2">
    <source>
        <dbReference type="SAM" id="Phobius"/>
    </source>
</evidence>
<feature type="region of interest" description="Disordered" evidence="1">
    <location>
        <begin position="172"/>
        <end position="201"/>
    </location>
</feature>
<dbReference type="AlphaFoldDB" id="A0A067KWB1"/>
<name>A0A067KWB1_JATCU</name>
<gene>
    <name evidence="3" type="ORF">JCGZ_08773</name>
</gene>
<evidence type="ECO:0000256" key="1">
    <source>
        <dbReference type="SAM" id="MobiDB-lite"/>
    </source>
</evidence>
<feature type="region of interest" description="Disordered" evidence="1">
    <location>
        <begin position="126"/>
        <end position="145"/>
    </location>
</feature>
<dbReference type="KEGG" id="jcu:105635827"/>
<dbReference type="STRING" id="180498.A0A067KWB1"/>
<keyword evidence="2" id="KW-0472">Membrane</keyword>
<keyword evidence="2" id="KW-1133">Transmembrane helix</keyword>